<dbReference type="SUPFAM" id="SSF51261">
    <property type="entry name" value="Duplicated hybrid motif"/>
    <property type="match status" value="1"/>
</dbReference>
<dbReference type="EMBL" id="WVIC01000025">
    <property type="protein sequence ID" value="NCJ07365.1"/>
    <property type="molecule type" value="Genomic_DNA"/>
</dbReference>
<dbReference type="GO" id="GO:0004222">
    <property type="term" value="F:metalloendopeptidase activity"/>
    <property type="evidence" value="ECO:0007669"/>
    <property type="project" value="TreeGrafter"/>
</dbReference>
<dbReference type="PANTHER" id="PTHR21666">
    <property type="entry name" value="PEPTIDASE-RELATED"/>
    <property type="match status" value="1"/>
</dbReference>
<dbReference type="CDD" id="cd12797">
    <property type="entry name" value="M23_peptidase"/>
    <property type="match status" value="1"/>
</dbReference>
<evidence type="ECO:0000313" key="2">
    <source>
        <dbReference type="EMBL" id="NCJ07365.1"/>
    </source>
</evidence>
<gene>
    <name evidence="2" type="ORF">GS597_12775</name>
</gene>
<dbReference type="RefSeq" id="WP_161825844.1">
    <property type="nucleotide sequence ID" value="NZ_WVIC01000025.1"/>
</dbReference>
<keyword evidence="3" id="KW-1185">Reference proteome</keyword>
<accession>A0A8K1ZXZ9</accession>
<reference evidence="2" key="1">
    <citation type="submission" date="2019-12" db="EMBL/GenBank/DDBJ databases">
        <title>High-Quality draft genome sequences of three cyanobacteria isolated from the limestone walls of the Old Cathedral of Coimbra.</title>
        <authorList>
            <person name="Tiago I."/>
            <person name="Soares F."/>
            <person name="Portugal A."/>
        </authorList>
    </citation>
    <scope>NUCLEOTIDE SEQUENCE [LARGE SCALE GENOMIC DNA]</scope>
    <source>
        <strain evidence="2">C</strain>
    </source>
</reference>
<sequence length="296" mass="32249">MNSYPAIMMLSSLKLTWLPAILLMFSPVLTTVATALQVTVRPERVNLGDTLKILVEPEPGETLTEAPTVKVAGESVPVFALGNHRWRALVPTTPLEQHGRRSLVVTGNNTTRNMLVWVGDRRFPTQSIWLREGGPQGTDHEFDRMDALRAMVTPQKFWNGTFRRPTSGPVTTGYGIRRYYNGVFANDYYHRGLDYAAPTGTPVIAAAAGRVAVVGRESDGFLIHGNTIGLDHGQGVTTVYLHLSRIDVREGDMVQAGQVIGAVGNTGASTGPHLHWGLNVNGKNVDPQPWLSGGFE</sequence>
<comment type="caution">
    <text evidence="2">The sequence shown here is derived from an EMBL/GenBank/DDBJ whole genome shotgun (WGS) entry which is preliminary data.</text>
</comment>
<name>A0A8K1ZXZ9_9CYAN</name>
<dbReference type="InterPro" id="IPR011055">
    <property type="entry name" value="Dup_hybrid_motif"/>
</dbReference>
<dbReference type="Gene3D" id="2.70.70.10">
    <property type="entry name" value="Glucose Permease (Domain IIA)"/>
    <property type="match status" value="1"/>
</dbReference>
<dbReference type="FunFam" id="2.70.70.10:FF:000019">
    <property type="entry name" value="M23 family peptidase"/>
    <property type="match status" value="1"/>
</dbReference>
<dbReference type="PANTHER" id="PTHR21666:SF290">
    <property type="entry name" value="PEPTIDASE M23 DOMAIN PROTEIN"/>
    <property type="match status" value="1"/>
</dbReference>
<evidence type="ECO:0000259" key="1">
    <source>
        <dbReference type="Pfam" id="PF01551"/>
    </source>
</evidence>
<dbReference type="Proteomes" id="UP000607397">
    <property type="component" value="Unassembled WGS sequence"/>
</dbReference>
<dbReference type="InterPro" id="IPR016047">
    <property type="entry name" value="M23ase_b-sheet_dom"/>
</dbReference>
<dbReference type="AlphaFoldDB" id="A0A8K1ZXZ9"/>
<dbReference type="InterPro" id="IPR050570">
    <property type="entry name" value="Cell_wall_metabolism_enzyme"/>
</dbReference>
<proteinExistence type="predicted"/>
<evidence type="ECO:0000313" key="3">
    <source>
        <dbReference type="Proteomes" id="UP000607397"/>
    </source>
</evidence>
<feature type="domain" description="M23ase beta-sheet core" evidence="1">
    <location>
        <begin position="189"/>
        <end position="287"/>
    </location>
</feature>
<protein>
    <submittedName>
        <fullName evidence="2">Peptidoglycan DD-metalloendopeptidase family protein</fullName>
    </submittedName>
</protein>
<organism evidence="2 3">
    <name type="scientific">Petrachloros mirabilis ULC683</name>
    <dbReference type="NCBI Taxonomy" id="2781853"/>
    <lineage>
        <taxon>Bacteria</taxon>
        <taxon>Bacillati</taxon>
        <taxon>Cyanobacteriota</taxon>
        <taxon>Cyanophyceae</taxon>
        <taxon>Synechococcales</taxon>
        <taxon>Petrachlorosaceae</taxon>
        <taxon>Petrachloros</taxon>
        <taxon>Petrachloros mirabilis</taxon>
    </lineage>
</organism>
<dbReference type="Pfam" id="PF01551">
    <property type="entry name" value="Peptidase_M23"/>
    <property type="match status" value="1"/>
</dbReference>